<gene>
    <name evidence="1" type="primary">jg6314</name>
    <name evidence="1" type="ORF">PAEG_LOCUS7169</name>
</gene>
<feature type="non-terminal residue" evidence="1">
    <location>
        <position position="1"/>
    </location>
</feature>
<comment type="caution">
    <text evidence="1">The sequence shown here is derived from an EMBL/GenBank/DDBJ whole genome shotgun (WGS) entry which is preliminary data.</text>
</comment>
<name>A0A8S4R0L4_9NEOP</name>
<dbReference type="Proteomes" id="UP000838756">
    <property type="component" value="Unassembled WGS sequence"/>
</dbReference>
<proteinExistence type="predicted"/>
<evidence type="ECO:0000313" key="2">
    <source>
        <dbReference type="Proteomes" id="UP000838756"/>
    </source>
</evidence>
<keyword evidence="2" id="KW-1185">Reference proteome</keyword>
<sequence length="78" mass="9045">MDLFEKVTSRRNSTSDQQITIQSCNCPDLAAQPIYDNVPRLRRGISSHLSNLRFQSNNRDSSYLSPEENTRYQFAKAY</sequence>
<dbReference type="AlphaFoldDB" id="A0A8S4R0L4"/>
<protein>
    <submittedName>
        <fullName evidence="1">Jg6314 protein</fullName>
    </submittedName>
</protein>
<reference evidence="1" key="1">
    <citation type="submission" date="2022-03" db="EMBL/GenBank/DDBJ databases">
        <authorList>
            <person name="Lindestad O."/>
        </authorList>
    </citation>
    <scope>NUCLEOTIDE SEQUENCE</scope>
</reference>
<evidence type="ECO:0000313" key="1">
    <source>
        <dbReference type="EMBL" id="CAH2226464.1"/>
    </source>
</evidence>
<organism evidence="1 2">
    <name type="scientific">Pararge aegeria aegeria</name>
    <dbReference type="NCBI Taxonomy" id="348720"/>
    <lineage>
        <taxon>Eukaryota</taxon>
        <taxon>Metazoa</taxon>
        <taxon>Ecdysozoa</taxon>
        <taxon>Arthropoda</taxon>
        <taxon>Hexapoda</taxon>
        <taxon>Insecta</taxon>
        <taxon>Pterygota</taxon>
        <taxon>Neoptera</taxon>
        <taxon>Endopterygota</taxon>
        <taxon>Lepidoptera</taxon>
        <taxon>Glossata</taxon>
        <taxon>Ditrysia</taxon>
        <taxon>Papilionoidea</taxon>
        <taxon>Nymphalidae</taxon>
        <taxon>Satyrinae</taxon>
        <taxon>Satyrini</taxon>
        <taxon>Parargina</taxon>
        <taxon>Pararge</taxon>
    </lineage>
</organism>
<accession>A0A8S4R0L4</accession>
<dbReference type="EMBL" id="CAKXAJ010021369">
    <property type="protein sequence ID" value="CAH2226464.1"/>
    <property type="molecule type" value="Genomic_DNA"/>
</dbReference>